<name>A0A7K1Y5F1_9SPHI</name>
<gene>
    <name evidence="1" type="ORF">GS399_02450</name>
</gene>
<accession>A0A7K1Y5F1</accession>
<dbReference type="PROSITE" id="PS51257">
    <property type="entry name" value="PROKAR_LIPOPROTEIN"/>
    <property type="match status" value="1"/>
</dbReference>
<proteinExistence type="predicted"/>
<reference evidence="1 2" key="1">
    <citation type="submission" date="2019-11" db="EMBL/GenBank/DDBJ databases">
        <title>Pedobacter sp. HMF7647 Genome sequencing and assembly.</title>
        <authorList>
            <person name="Kang H."/>
            <person name="Kim H."/>
            <person name="Joh K."/>
        </authorList>
    </citation>
    <scope>NUCLEOTIDE SEQUENCE [LARGE SCALE GENOMIC DNA]</scope>
    <source>
        <strain evidence="1 2">HMF7647</strain>
    </source>
</reference>
<evidence type="ECO:0000313" key="1">
    <source>
        <dbReference type="EMBL" id="MXV49815.1"/>
    </source>
</evidence>
<organism evidence="1 2">
    <name type="scientific">Hufsiella arboris</name>
    <dbReference type="NCBI Taxonomy" id="2695275"/>
    <lineage>
        <taxon>Bacteria</taxon>
        <taxon>Pseudomonadati</taxon>
        <taxon>Bacteroidota</taxon>
        <taxon>Sphingobacteriia</taxon>
        <taxon>Sphingobacteriales</taxon>
        <taxon>Sphingobacteriaceae</taxon>
        <taxon>Hufsiella</taxon>
    </lineage>
</organism>
<dbReference type="RefSeq" id="WP_160842981.1">
    <property type="nucleotide sequence ID" value="NZ_WVHT01000001.1"/>
</dbReference>
<dbReference type="EMBL" id="WVHT01000001">
    <property type="protein sequence ID" value="MXV49815.1"/>
    <property type="molecule type" value="Genomic_DNA"/>
</dbReference>
<protein>
    <submittedName>
        <fullName evidence="1">Uncharacterized protein</fullName>
    </submittedName>
</protein>
<dbReference type="AlphaFoldDB" id="A0A7K1Y5F1"/>
<comment type="caution">
    <text evidence="1">The sequence shown here is derived from an EMBL/GenBank/DDBJ whole genome shotgun (WGS) entry which is preliminary data.</text>
</comment>
<sequence length="161" mass="18423">MWNHLRTAEPLRFISGYLRLFLLSMLLVACSEIRLVGAYDEVTDLGIQQVQGEVSSLFVTLEKNILTNDLQSNSYNNFKNTYNQIDGQIESLQIRCGALPKYNQVLKQVNLLDSNMHLMEKFHRSAGITDTLTIGLLKRTMVVSFRSMIVVQNALKREKIK</sequence>
<keyword evidence="2" id="KW-1185">Reference proteome</keyword>
<dbReference type="Proteomes" id="UP000466586">
    <property type="component" value="Unassembled WGS sequence"/>
</dbReference>
<evidence type="ECO:0000313" key="2">
    <source>
        <dbReference type="Proteomes" id="UP000466586"/>
    </source>
</evidence>